<evidence type="ECO:0000256" key="1">
    <source>
        <dbReference type="ARBA" id="ARBA00022448"/>
    </source>
</evidence>
<feature type="domain" description="ABC transporter" evidence="4">
    <location>
        <begin position="6"/>
        <end position="236"/>
    </location>
</feature>
<keyword evidence="2" id="KW-0547">Nucleotide-binding</keyword>
<dbReference type="PANTHER" id="PTHR42939">
    <property type="entry name" value="ABC TRANSPORTER ATP-BINDING PROTEIN ALBC-RELATED"/>
    <property type="match status" value="1"/>
</dbReference>
<dbReference type="Gene3D" id="3.40.50.300">
    <property type="entry name" value="P-loop containing nucleotide triphosphate hydrolases"/>
    <property type="match status" value="1"/>
</dbReference>
<evidence type="ECO:0000259" key="4">
    <source>
        <dbReference type="PROSITE" id="PS50893"/>
    </source>
</evidence>
<proteinExistence type="predicted"/>
<reference evidence="5 6" key="1">
    <citation type="submission" date="2016-10" db="EMBL/GenBank/DDBJ databases">
        <authorList>
            <person name="Varghese N."/>
            <person name="Submissions S."/>
        </authorList>
    </citation>
    <scope>NUCLEOTIDE SEQUENCE [LARGE SCALE GENOMIC DNA]</scope>
    <source>
        <strain evidence="5 6">DSM 13796</strain>
    </source>
</reference>
<dbReference type="GO" id="GO:0005524">
    <property type="term" value="F:ATP binding"/>
    <property type="evidence" value="ECO:0007669"/>
    <property type="project" value="UniProtKB-KW"/>
</dbReference>
<dbReference type="InterPro" id="IPR051782">
    <property type="entry name" value="ABC_Transporter_VariousFunc"/>
</dbReference>
<comment type="caution">
    <text evidence="5">The sequence shown here is derived from an EMBL/GenBank/DDBJ whole genome shotgun (WGS) entry which is preliminary data.</text>
</comment>
<dbReference type="EMBL" id="FOXX01000017">
    <property type="protein sequence ID" value="SFQ86065.1"/>
    <property type="molecule type" value="Genomic_DNA"/>
</dbReference>
<dbReference type="PANTHER" id="PTHR42939:SF1">
    <property type="entry name" value="ABC TRANSPORTER ATP-BINDING PROTEIN ALBC-RELATED"/>
    <property type="match status" value="1"/>
</dbReference>
<evidence type="ECO:0000256" key="2">
    <source>
        <dbReference type="ARBA" id="ARBA00022741"/>
    </source>
</evidence>
<dbReference type="SMART" id="SM00382">
    <property type="entry name" value="AAA"/>
    <property type="match status" value="1"/>
</dbReference>
<keyword evidence="3 5" id="KW-0067">ATP-binding</keyword>
<accession>A0A1I6BYX8</accession>
<organism evidence="5 6">
    <name type="scientific">Priestia endophytica DSM 13796</name>
    <dbReference type="NCBI Taxonomy" id="1121089"/>
    <lineage>
        <taxon>Bacteria</taxon>
        <taxon>Bacillati</taxon>
        <taxon>Bacillota</taxon>
        <taxon>Bacilli</taxon>
        <taxon>Bacillales</taxon>
        <taxon>Bacillaceae</taxon>
        <taxon>Priestia</taxon>
    </lineage>
</organism>
<evidence type="ECO:0000313" key="6">
    <source>
        <dbReference type="Proteomes" id="UP000182762"/>
    </source>
</evidence>
<sequence length="262" mass="28879">MSEFALEVQNLQKKYGKFEALKPLNLAVKKGELFGFLGPNGAGKTTTIKMMTGLLEPSSGKAVIGGTNIWTSPIEAKKKIAYVPDQPNLYPKLTGWEFLEFVASVYQVPAEEFRQRAEKLWNLFDLKHRADELTEGYSHGMKQKIALCGALLHKPDVLFLDEPTVGLDPKSAKVLKNYLRKICDEGTTVFVSTHILEIAEVMCDRVGIILGGELIALGTMKELREQGGREGATLEDIFLELTGGEEGEALMAEISKDEDDAS</sequence>
<dbReference type="PROSITE" id="PS50893">
    <property type="entry name" value="ABC_TRANSPORTER_2"/>
    <property type="match status" value="1"/>
</dbReference>
<dbReference type="RefSeq" id="WP_061802941.1">
    <property type="nucleotide sequence ID" value="NZ_FOXX01000017.1"/>
</dbReference>
<evidence type="ECO:0000256" key="3">
    <source>
        <dbReference type="ARBA" id="ARBA00022840"/>
    </source>
</evidence>
<dbReference type="CDD" id="cd03230">
    <property type="entry name" value="ABC_DR_subfamily_A"/>
    <property type="match status" value="1"/>
</dbReference>
<dbReference type="InterPro" id="IPR017871">
    <property type="entry name" value="ABC_transporter-like_CS"/>
</dbReference>
<name>A0A1I6BYX8_9BACI</name>
<dbReference type="InterPro" id="IPR003593">
    <property type="entry name" value="AAA+_ATPase"/>
</dbReference>
<dbReference type="Pfam" id="PF00005">
    <property type="entry name" value="ABC_tran"/>
    <property type="match status" value="1"/>
</dbReference>
<keyword evidence="6" id="KW-1185">Reference proteome</keyword>
<dbReference type="SUPFAM" id="SSF52540">
    <property type="entry name" value="P-loop containing nucleoside triphosphate hydrolases"/>
    <property type="match status" value="1"/>
</dbReference>
<dbReference type="Proteomes" id="UP000182762">
    <property type="component" value="Unassembled WGS sequence"/>
</dbReference>
<dbReference type="PROSITE" id="PS00211">
    <property type="entry name" value="ABC_TRANSPORTER_1"/>
    <property type="match status" value="1"/>
</dbReference>
<protein>
    <submittedName>
        <fullName evidence="5">ABC-2 type transport system ATP-binding protein</fullName>
    </submittedName>
</protein>
<dbReference type="GeneID" id="93713095"/>
<dbReference type="InterPro" id="IPR003439">
    <property type="entry name" value="ABC_transporter-like_ATP-bd"/>
</dbReference>
<gene>
    <name evidence="5" type="ORF">SAMN02745910_04563</name>
</gene>
<evidence type="ECO:0000313" key="5">
    <source>
        <dbReference type="EMBL" id="SFQ86065.1"/>
    </source>
</evidence>
<dbReference type="InterPro" id="IPR027417">
    <property type="entry name" value="P-loop_NTPase"/>
</dbReference>
<keyword evidence="1" id="KW-0813">Transport</keyword>